<accession>U6RIF8</accession>
<name>U6RIF8_9BACT</name>
<dbReference type="Proteomes" id="UP000017831">
    <property type="component" value="Unassembled WGS sequence"/>
</dbReference>
<evidence type="ECO:0000313" key="2">
    <source>
        <dbReference type="Proteomes" id="UP000017831"/>
    </source>
</evidence>
<sequence>MTQKIAIITQSYKNDYNECKLLCESIDRFSPELDHFIFVNDEDIKLFQSLKYGKHKVYKKSTILPWFMVRVPFKILGHHFHISPITIPVREWIIQQICKLGVFEVIGDKYEAVFNIDSETVFMKPFNISRWKKNGKYIMYRVNHVNEPSHDEYCQAAKKLLKLPQTLTDIGKYNYMNTPVCFVKENTNLLLQRIKKNSIWRNWKIALCNTYRFSEYYTYGIFTDKELKLKNHSIINKHLFPQIDISECPDTKSFVSAIKESLSDPETMGLWLQKKNRKLLSDKYLDFNKINEAIHQYWENHE</sequence>
<dbReference type="GeneID" id="60062260"/>
<comment type="caution">
    <text evidence="1">The sequence shown here is derived from an EMBL/GenBank/DDBJ whole genome shotgun (WGS) entry which is preliminary data.</text>
</comment>
<dbReference type="HOGENOM" id="CLU_084449_0_0_10"/>
<dbReference type="EMBL" id="AQHY01000022">
    <property type="protein sequence ID" value="EOA54958.1"/>
    <property type="molecule type" value="Genomic_DNA"/>
</dbReference>
<organism evidence="1 2">
    <name type="scientific">Phocaeicola massiliensis B84634 = Timone 84634 = DSM 17679 = JCM 13223</name>
    <dbReference type="NCBI Taxonomy" id="1121098"/>
    <lineage>
        <taxon>Bacteria</taxon>
        <taxon>Pseudomonadati</taxon>
        <taxon>Bacteroidota</taxon>
        <taxon>Bacteroidia</taxon>
        <taxon>Bacteroidales</taxon>
        <taxon>Bacteroidaceae</taxon>
        <taxon>Phocaeicola</taxon>
    </lineage>
</organism>
<dbReference type="InterPro" id="IPR045499">
    <property type="entry name" value="DUF6492"/>
</dbReference>
<dbReference type="PATRIC" id="fig|1121098.3.peg.1799"/>
<keyword evidence="2" id="KW-1185">Reference proteome</keyword>
<gene>
    <name evidence="1" type="ORF">HMPREF1534_01771</name>
</gene>
<dbReference type="OrthoDB" id="571298at2"/>
<evidence type="ECO:0000313" key="1">
    <source>
        <dbReference type="EMBL" id="EOA54958.1"/>
    </source>
</evidence>
<reference evidence="1 2" key="1">
    <citation type="submission" date="2013-04" db="EMBL/GenBank/DDBJ databases">
        <title>The Genome Sequence of Bacteroides massiliensis DSM 17679.</title>
        <authorList>
            <consortium name="The Broad Institute Genomics Platform"/>
            <person name="Earl A."/>
            <person name="Ward D."/>
            <person name="Feldgarden M."/>
            <person name="Gevers D."/>
            <person name="Martens E."/>
            <person name="Fenner L."/>
            <person name="Roux V."/>
            <person name="Mallet M.N."/>
            <person name="Raoult D."/>
            <person name="Walker B."/>
            <person name="Young S."/>
            <person name="Zeng Q."/>
            <person name="Gargeya S."/>
            <person name="Fitzgerald M."/>
            <person name="Haas B."/>
            <person name="Abouelleil A."/>
            <person name="Allen A.W."/>
            <person name="Alvarado L."/>
            <person name="Arachchi H.M."/>
            <person name="Berlin A.M."/>
            <person name="Chapman S.B."/>
            <person name="Gainer-Dewar J."/>
            <person name="Goldberg J."/>
            <person name="Griggs A."/>
            <person name="Gujja S."/>
            <person name="Hansen M."/>
            <person name="Howarth C."/>
            <person name="Imamovic A."/>
            <person name="Ireland A."/>
            <person name="Larimer J."/>
            <person name="McCowan C."/>
            <person name="Murphy C."/>
            <person name="Pearson M."/>
            <person name="Poon T.W."/>
            <person name="Priest M."/>
            <person name="Roberts A."/>
            <person name="Saif S."/>
            <person name="Shea T."/>
            <person name="Sisk P."/>
            <person name="Sykes S."/>
            <person name="Wortman J."/>
            <person name="Nusbaum C."/>
            <person name="Birren B."/>
        </authorList>
    </citation>
    <scope>NUCLEOTIDE SEQUENCE [LARGE SCALE GENOMIC DNA]</scope>
    <source>
        <strain evidence="2">B84634 / Timone 84634 / DSM 17679 / JCM 13223</strain>
    </source>
</reference>
<protein>
    <submittedName>
        <fullName evidence="1">Uncharacterized protein</fullName>
    </submittedName>
</protein>
<dbReference type="eggNOG" id="ENOG502Z99M">
    <property type="taxonomic scope" value="Bacteria"/>
</dbReference>
<proteinExistence type="predicted"/>
<dbReference type="AlphaFoldDB" id="U6RIF8"/>
<dbReference type="RefSeq" id="WP_005939759.1">
    <property type="nucleotide sequence ID" value="NZ_KB890353.1"/>
</dbReference>
<dbReference type="STRING" id="1121098.HMPREF1534_01771"/>
<dbReference type="Pfam" id="PF20102">
    <property type="entry name" value="DUF6492"/>
    <property type="match status" value="1"/>
</dbReference>